<reference evidence="1 2" key="1">
    <citation type="submission" date="2019-12" db="EMBL/GenBank/DDBJ databases">
        <title>Deinococcus sp. HMF7620 Genome sequencing and assembly.</title>
        <authorList>
            <person name="Kang H."/>
            <person name="Kim H."/>
            <person name="Joh K."/>
        </authorList>
    </citation>
    <scope>NUCLEOTIDE SEQUENCE [LARGE SCALE GENOMIC DNA]</scope>
    <source>
        <strain evidence="1 2">HMF7620</strain>
    </source>
</reference>
<dbReference type="InterPro" id="IPR004465">
    <property type="entry name" value="RNR_NrdI"/>
</dbReference>
<dbReference type="GO" id="GO:0010181">
    <property type="term" value="F:FMN binding"/>
    <property type="evidence" value="ECO:0007669"/>
    <property type="project" value="InterPro"/>
</dbReference>
<dbReference type="Proteomes" id="UP000483286">
    <property type="component" value="Unassembled WGS sequence"/>
</dbReference>
<keyword evidence="2" id="KW-1185">Reference proteome</keyword>
<dbReference type="EMBL" id="WQLB01000012">
    <property type="protein sequence ID" value="MVN87242.1"/>
    <property type="molecule type" value="Genomic_DNA"/>
</dbReference>
<dbReference type="RefSeq" id="WP_157459285.1">
    <property type="nucleotide sequence ID" value="NZ_WQLB01000012.1"/>
</dbReference>
<organism evidence="1 2">
    <name type="scientific">Deinococcus arboris</name>
    <dbReference type="NCBI Taxonomy" id="2682977"/>
    <lineage>
        <taxon>Bacteria</taxon>
        <taxon>Thermotogati</taxon>
        <taxon>Deinococcota</taxon>
        <taxon>Deinococci</taxon>
        <taxon>Deinococcales</taxon>
        <taxon>Deinococcaceae</taxon>
        <taxon>Deinococcus</taxon>
    </lineage>
</organism>
<protein>
    <submittedName>
        <fullName evidence="1">Class Ib ribonucleoside-diphosphate reductase assembly flavoprotein NrdI</fullName>
    </submittedName>
</protein>
<proteinExistence type="predicted"/>
<dbReference type="Pfam" id="PF07972">
    <property type="entry name" value="Flavodoxin_NdrI"/>
    <property type="match status" value="1"/>
</dbReference>
<sequence>MHLIVDSLTGNVRRFAQAVAQAAGGLTMQGVQEARPQEPYLLLTYTFGQGQVPASTQAFLRRHRSGLCGVVSSGSYHWGANFARAGALIAADYQVPLVAQINKSGTAADREQVLTWLRAAAAPLPQPQRTPTWTPGLN</sequence>
<dbReference type="InterPro" id="IPR029039">
    <property type="entry name" value="Flavoprotein-like_sf"/>
</dbReference>
<dbReference type="PANTHER" id="PTHR37297:SF1">
    <property type="entry name" value="PROTEIN NRDI"/>
    <property type="match status" value="1"/>
</dbReference>
<dbReference type="PANTHER" id="PTHR37297">
    <property type="entry name" value="PROTEIN NRDI"/>
    <property type="match status" value="1"/>
</dbReference>
<evidence type="ECO:0000313" key="1">
    <source>
        <dbReference type="EMBL" id="MVN87242.1"/>
    </source>
</evidence>
<dbReference type="SUPFAM" id="SSF52218">
    <property type="entry name" value="Flavoproteins"/>
    <property type="match status" value="1"/>
</dbReference>
<accession>A0A7C9M233</accession>
<dbReference type="NCBIfam" id="TIGR00333">
    <property type="entry name" value="nrdI"/>
    <property type="match status" value="1"/>
</dbReference>
<name>A0A7C9M233_9DEIO</name>
<comment type="caution">
    <text evidence="1">The sequence shown here is derived from an EMBL/GenBank/DDBJ whole genome shotgun (WGS) entry which is preliminary data.</text>
</comment>
<dbReference type="Gene3D" id="3.40.50.360">
    <property type="match status" value="1"/>
</dbReference>
<dbReference type="AlphaFoldDB" id="A0A7C9M233"/>
<evidence type="ECO:0000313" key="2">
    <source>
        <dbReference type="Proteomes" id="UP000483286"/>
    </source>
</evidence>
<gene>
    <name evidence="1" type="primary">nrdI</name>
    <name evidence="1" type="ORF">GO986_10715</name>
</gene>